<evidence type="ECO:0000259" key="1">
    <source>
        <dbReference type="Pfam" id="PF18765"/>
    </source>
</evidence>
<evidence type="ECO:0000313" key="2">
    <source>
        <dbReference type="EMBL" id="KFE52347.1"/>
    </source>
</evidence>
<dbReference type="Gene3D" id="1.10.10.10">
    <property type="entry name" value="Winged helix-like DNA-binding domain superfamily/Winged helix DNA-binding domain"/>
    <property type="match status" value="1"/>
</dbReference>
<proteinExistence type="predicted"/>
<reference evidence="2 3" key="1">
    <citation type="submission" date="2014-07" db="EMBL/GenBank/DDBJ databases">
        <title>Draft Genome Sequences of Environmental Pseudomonas syringae strains.</title>
        <authorList>
            <person name="Baltrus D.A."/>
            <person name="Berge O."/>
            <person name="Morris C."/>
        </authorList>
    </citation>
    <scope>NUCLEOTIDE SEQUENCE [LARGE SCALE GENOMIC DNA]</scope>
    <source>
        <strain evidence="2 3">CEB003</strain>
    </source>
</reference>
<evidence type="ECO:0000313" key="3">
    <source>
        <dbReference type="Proteomes" id="UP000028643"/>
    </source>
</evidence>
<dbReference type="CDD" id="cd05403">
    <property type="entry name" value="NT_KNTase_like"/>
    <property type="match status" value="1"/>
</dbReference>
<feature type="domain" description="Polymerase beta nucleotidyltransferase" evidence="1">
    <location>
        <begin position="102"/>
        <end position="152"/>
    </location>
</feature>
<protein>
    <submittedName>
        <fullName evidence="2">DNA polymerase subunit beta</fullName>
    </submittedName>
</protein>
<dbReference type="GO" id="GO:0006355">
    <property type="term" value="P:regulation of DNA-templated transcription"/>
    <property type="evidence" value="ECO:0007669"/>
    <property type="project" value="UniProtKB-ARBA"/>
</dbReference>
<dbReference type="EMBL" id="JPQT01000097">
    <property type="protein sequence ID" value="KFE52347.1"/>
    <property type="molecule type" value="Genomic_DNA"/>
</dbReference>
<gene>
    <name evidence="2" type="ORF">IV02_07830</name>
</gene>
<comment type="caution">
    <text evidence="2">The sequence shown here is derived from an EMBL/GenBank/DDBJ whole genome shotgun (WGS) entry which is preliminary data.</text>
</comment>
<name>A0A085VA84_PSESX</name>
<dbReference type="InterPro" id="IPR036390">
    <property type="entry name" value="WH_DNA-bd_sf"/>
</dbReference>
<organism evidence="2 3">
    <name type="scientific">Pseudomonas syringae</name>
    <dbReference type="NCBI Taxonomy" id="317"/>
    <lineage>
        <taxon>Bacteria</taxon>
        <taxon>Pseudomonadati</taxon>
        <taxon>Pseudomonadota</taxon>
        <taxon>Gammaproteobacteria</taxon>
        <taxon>Pseudomonadales</taxon>
        <taxon>Pseudomonadaceae</taxon>
        <taxon>Pseudomonas</taxon>
    </lineage>
</organism>
<dbReference type="PATRIC" id="fig|317.174.peg.1596"/>
<dbReference type="SUPFAM" id="SSF46785">
    <property type="entry name" value="Winged helix' DNA-binding domain"/>
    <property type="match status" value="1"/>
</dbReference>
<dbReference type="InterPro" id="IPR043519">
    <property type="entry name" value="NT_sf"/>
</dbReference>
<dbReference type="Proteomes" id="UP000028643">
    <property type="component" value="Unassembled WGS sequence"/>
</dbReference>
<dbReference type="Pfam" id="PF18765">
    <property type="entry name" value="Polbeta"/>
    <property type="match status" value="1"/>
</dbReference>
<dbReference type="AlphaFoldDB" id="A0A085VA84"/>
<dbReference type="InterPro" id="IPR011991">
    <property type="entry name" value="ArsR-like_HTH"/>
</dbReference>
<dbReference type="Gene3D" id="3.30.460.10">
    <property type="entry name" value="Beta Polymerase, domain 2"/>
    <property type="match status" value="1"/>
</dbReference>
<dbReference type="InterPro" id="IPR041633">
    <property type="entry name" value="Polbeta"/>
</dbReference>
<dbReference type="RefSeq" id="WP_047573491.1">
    <property type="nucleotide sequence ID" value="NZ_JPQT01000097.1"/>
</dbReference>
<dbReference type="SUPFAM" id="SSF81301">
    <property type="entry name" value="Nucleotidyltransferase"/>
    <property type="match status" value="1"/>
</dbReference>
<accession>A0A085VA84</accession>
<dbReference type="InterPro" id="IPR036388">
    <property type="entry name" value="WH-like_DNA-bd_sf"/>
</dbReference>
<sequence length="197" mass="21749">MSLGSFLFSDYRRKVLSLLLLNPTEQYHQREIARLTGTISGTLSRELAKMVEAGVLQKVRVGNQVHYRANRDCSIFTELASILRKTDGWLQTLSVALQPLASQINAAFVFGSMASGKAGPGSDIDLMVIGDVSFSELVEALYPLQEILGREINPKQYPASEWFQMVKDPSGFVRDVLSKPKLFVIGSEADLGTVHTE</sequence>
<dbReference type="CDD" id="cd00090">
    <property type="entry name" value="HTH_ARSR"/>
    <property type="match status" value="1"/>
</dbReference>